<dbReference type="InterPro" id="IPR024618">
    <property type="entry name" value="DUF3857"/>
</dbReference>
<evidence type="ECO:0000313" key="4">
    <source>
        <dbReference type="Proteomes" id="UP000559010"/>
    </source>
</evidence>
<protein>
    <submittedName>
        <fullName evidence="3">DUF3857 and transglutaminase domain-containing protein</fullName>
    </submittedName>
</protein>
<keyword evidence="4" id="KW-1185">Reference proteome</keyword>
<proteinExistence type="predicted"/>
<evidence type="ECO:0000259" key="2">
    <source>
        <dbReference type="Pfam" id="PF12969"/>
    </source>
</evidence>
<dbReference type="Gene3D" id="2.60.40.3140">
    <property type="match status" value="1"/>
</dbReference>
<dbReference type="RefSeq" id="WP_169680082.1">
    <property type="nucleotide sequence ID" value="NZ_JABBNU010000004.1"/>
</dbReference>
<sequence length="625" mass="72561">MQRFLIFIISFLCIQLYGYSNYDRKVNASISMHEKVVVNNDGSFYVETTREVKVLNRHGVKYAQGFFRYGDLYEVEGIEGEVIYNGKSQKIKNRDFFDVSADHGGDISGERILFYEPALPTYPYTVRFSYTIKCNSLYFLSGLGAWSPLSYEDVKVSKHEYEFYKNHNYDIDFKLNGDRNLYTVNESPQKVHITMENYIADKEKKLYVPGLDQNPQFIPLPKEFVFEGTTVNMYTWQDYGNWYYKLNKGRDELTEEFTNKINELIKNVDSDIEKVNILYKYLQNNTRYVSIQLGIGGWQSMPAKMVAEKGYGDCKGLSSLMKGMLKVAGIESNYVLVGATYNKMYQEFDEDNPNNNFNHVFLVVPMENDSLWLECTSSNTNINYEGFHTGNRKALFVKENDSQLINTPKFTYEENSEELKIFFDISNTEQRFDIMTTLKGNQAYLMNLNNDYYTEINEHKVRFRRRLPFQVSKLEGFEIENVGEYNPEFNIKMNGISSGLMVSAGSNRIIRPLLICKLDERYKVDEGYSRKFHIGTRKQEIANVIIKLPEGYTLAEIPENESLACAAGTYEVKYELKNGELHIFRKVRFSGDVFEPSEVDVVNNFYNQVHKSDNKSLILVNNGKS</sequence>
<dbReference type="InterPro" id="IPR002931">
    <property type="entry name" value="Transglutaminase-like"/>
</dbReference>
<dbReference type="EMBL" id="JABBNU010000004">
    <property type="protein sequence ID" value="NMM48390.1"/>
    <property type="molecule type" value="Genomic_DNA"/>
</dbReference>
<dbReference type="SUPFAM" id="SSF54001">
    <property type="entry name" value="Cysteine proteinases"/>
    <property type="match status" value="1"/>
</dbReference>
<comment type="caution">
    <text evidence="3">The sequence shown here is derived from an EMBL/GenBank/DDBJ whole genome shotgun (WGS) entry which is preliminary data.</text>
</comment>
<feature type="domain" description="DUF3857" evidence="2">
    <location>
        <begin position="40"/>
        <end position="180"/>
    </location>
</feature>
<dbReference type="AlphaFoldDB" id="A0A848J1H0"/>
<dbReference type="InterPro" id="IPR038765">
    <property type="entry name" value="Papain-like_cys_pep_sf"/>
</dbReference>
<accession>A0A848J1H0</accession>
<dbReference type="Gene3D" id="2.60.120.1130">
    <property type="match status" value="1"/>
</dbReference>
<dbReference type="Gene3D" id="3.10.620.30">
    <property type="match status" value="1"/>
</dbReference>
<name>A0A848J1H0_9BACT</name>
<evidence type="ECO:0000313" key="3">
    <source>
        <dbReference type="EMBL" id="NMM48390.1"/>
    </source>
</evidence>
<dbReference type="Pfam" id="PF01841">
    <property type="entry name" value="Transglut_core"/>
    <property type="match status" value="1"/>
</dbReference>
<evidence type="ECO:0000259" key="1">
    <source>
        <dbReference type="Pfam" id="PF01841"/>
    </source>
</evidence>
<feature type="domain" description="Transglutaminase-like" evidence="1">
    <location>
        <begin position="262"/>
        <end position="336"/>
    </location>
</feature>
<reference evidence="3 4" key="1">
    <citation type="submission" date="2020-04" db="EMBL/GenBank/DDBJ databases">
        <title>Flammeovirgaceae bacterium KN852 isolated from deep sea.</title>
        <authorList>
            <person name="Zhang D.-C."/>
        </authorList>
    </citation>
    <scope>NUCLEOTIDE SEQUENCE [LARGE SCALE GENOMIC DNA]</scope>
    <source>
        <strain evidence="3 4">KN852</strain>
    </source>
</reference>
<organism evidence="3 4">
    <name type="scientific">Marinigracilibium pacificum</name>
    <dbReference type="NCBI Taxonomy" id="2729599"/>
    <lineage>
        <taxon>Bacteria</taxon>
        <taxon>Pseudomonadati</taxon>
        <taxon>Bacteroidota</taxon>
        <taxon>Cytophagia</taxon>
        <taxon>Cytophagales</taxon>
        <taxon>Flammeovirgaceae</taxon>
        <taxon>Marinigracilibium</taxon>
    </lineage>
</organism>
<gene>
    <name evidence="3" type="ORF">HH304_08270</name>
</gene>
<dbReference type="Proteomes" id="UP000559010">
    <property type="component" value="Unassembled WGS sequence"/>
</dbReference>
<dbReference type="Pfam" id="PF12969">
    <property type="entry name" value="DUF3857"/>
    <property type="match status" value="1"/>
</dbReference>